<dbReference type="InterPro" id="IPR006856">
    <property type="entry name" value="MATalpha_HMGbox"/>
</dbReference>
<evidence type="ECO:0000313" key="16">
    <source>
        <dbReference type="EMBL" id="ONH73359.1"/>
    </source>
</evidence>
<evidence type="ECO:0000256" key="13">
    <source>
        <dbReference type="PROSITE-ProRule" id="PRU00108"/>
    </source>
</evidence>
<evidence type="ECO:0000256" key="9">
    <source>
        <dbReference type="ARBA" id="ARBA00023136"/>
    </source>
</evidence>
<dbReference type="GO" id="GO:0008301">
    <property type="term" value="F:DNA binding, bending"/>
    <property type="evidence" value="ECO:0007669"/>
    <property type="project" value="InterPro"/>
</dbReference>
<feature type="DNA-binding region" description="Homeobox" evidence="13">
    <location>
        <begin position="503"/>
        <end position="565"/>
    </location>
</feature>
<evidence type="ECO:0000256" key="1">
    <source>
        <dbReference type="ARBA" id="ARBA00004167"/>
    </source>
</evidence>
<dbReference type="GO" id="GO:0016020">
    <property type="term" value="C:membrane"/>
    <property type="evidence" value="ECO:0007669"/>
    <property type="project" value="UniProtKB-SubCell"/>
</dbReference>
<evidence type="ECO:0000256" key="14">
    <source>
        <dbReference type="SAM" id="SignalP"/>
    </source>
</evidence>
<keyword evidence="4" id="KW-0442">Lipid degradation</keyword>
<comment type="subcellular location">
    <subcellularLocation>
        <location evidence="1">Membrane</location>
        <topology evidence="1">Single-pass membrane protein</topology>
    </subcellularLocation>
    <subcellularLocation>
        <location evidence="13">Nucleus</location>
    </subcellularLocation>
</comment>
<keyword evidence="7" id="KW-0443">Lipid metabolism</keyword>
<keyword evidence="11" id="KW-0804">Transcription</keyword>
<keyword evidence="10 13" id="KW-0371">Homeobox</keyword>
<dbReference type="Gene3D" id="1.10.10.60">
    <property type="entry name" value="Homeodomain-like"/>
    <property type="match status" value="1"/>
</dbReference>
<evidence type="ECO:0000256" key="7">
    <source>
        <dbReference type="ARBA" id="ARBA00023098"/>
    </source>
</evidence>
<dbReference type="InterPro" id="IPR029058">
    <property type="entry name" value="AB_hydrolase_fold"/>
</dbReference>
<feature type="chain" id="PRO_5013205806" evidence="14">
    <location>
        <begin position="17"/>
        <end position="740"/>
    </location>
</feature>
<keyword evidence="12 13" id="KW-0539">Nucleus</keyword>
<dbReference type="VEuPathDB" id="FungiDB:C5L36_0B01590"/>
<dbReference type="InterPro" id="IPR000073">
    <property type="entry name" value="AB_hydrolase_1"/>
</dbReference>
<dbReference type="InterPro" id="IPR008422">
    <property type="entry name" value="KN_HD"/>
</dbReference>
<dbReference type="PANTHER" id="PTHR11005">
    <property type="entry name" value="LYSOSOMAL ACID LIPASE-RELATED"/>
    <property type="match status" value="1"/>
</dbReference>
<dbReference type="GO" id="GO:0005634">
    <property type="term" value="C:nucleus"/>
    <property type="evidence" value="ECO:0007669"/>
    <property type="project" value="UniProtKB-SubCell"/>
</dbReference>
<dbReference type="Pfam" id="PF00561">
    <property type="entry name" value="Abhydrolase_1"/>
    <property type="match status" value="1"/>
</dbReference>
<comment type="caution">
    <text evidence="16">The sequence shown here is derived from an EMBL/GenBank/DDBJ whole genome shotgun (WGS) entry which is preliminary data.</text>
</comment>
<keyword evidence="6" id="KW-0805">Transcription regulation</keyword>
<dbReference type="Pfam" id="PF04769">
    <property type="entry name" value="MATalpha_HMGbox"/>
    <property type="match status" value="1"/>
</dbReference>
<dbReference type="Pfam" id="PF05920">
    <property type="entry name" value="Homeobox_KN"/>
    <property type="match status" value="1"/>
</dbReference>
<dbReference type="SMART" id="SM00389">
    <property type="entry name" value="HOX"/>
    <property type="match status" value="1"/>
</dbReference>
<reference evidence="17" key="1">
    <citation type="journal article" date="2017" name="Genome Announc.">
        <title>Genome sequences of Cyberlindnera fabianii 65, Pichia kudriavzevii 129, and Saccharomyces cerevisiae 131 isolated from fermented masau fruits in Zimbabwe.</title>
        <authorList>
            <person name="van Rijswijck I.M.H."/>
            <person name="Derks M.F.L."/>
            <person name="Abee T."/>
            <person name="de Ridder D."/>
            <person name="Smid E.J."/>
        </authorList>
    </citation>
    <scope>NUCLEOTIDE SEQUENCE [LARGE SCALE GENOMIC DNA]</scope>
    <source>
        <strain evidence="17">129</strain>
    </source>
</reference>
<dbReference type="SUPFAM" id="SSF46689">
    <property type="entry name" value="Homeodomain-like"/>
    <property type="match status" value="1"/>
</dbReference>
<name>A0A1V2LM52_PICKU</name>
<organism evidence="16 17">
    <name type="scientific">Pichia kudriavzevii</name>
    <name type="common">Yeast</name>
    <name type="synonym">Issatchenkia orientalis</name>
    <dbReference type="NCBI Taxonomy" id="4909"/>
    <lineage>
        <taxon>Eukaryota</taxon>
        <taxon>Fungi</taxon>
        <taxon>Dikarya</taxon>
        <taxon>Ascomycota</taxon>
        <taxon>Saccharomycotina</taxon>
        <taxon>Pichiomycetes</taxon>
        <taxon>Pichiales</taxon>
        <taxon>Pichiaceae</taxon>
        <taxon>Pichia</taxon>
    </lineage>
</organism>
<dbReference type="PROSITE" id="PS50071">
    <property type="entry name" value="HOMEOBOX_2"/>
    <property type="match status" value="1"/>
</dbReference>
<keyword evidence="3" id="KW-0378">Hydrolase</keyword>
<evidence type="ECO:0000256" key="2">
    <source>
        <dbReference type="ARBA" id="ARBA00022692"/>
    </source>
</evidence>
<dbReference type="GO" id="GO:0016787">
    <property type="term" value="F:hydrolase activity"/>
    <property type="evidence" value="ECO:0007669"/>
    <property type="project" value="UniProtKB-KW"/>
</dbReference>
<evidence type="ECO:0000256" key="4">
    <source>
        <dbReference type="ARBA" id="ARBA00022963"/>
    </source>
</evidence>
<evidence type="ECO:0000313" key="17">
    <source>
        <dbReference type="Proteomes" id="UP000189274"/>
    </source>
</evidence>
<dbReference type="FunFam" id="3.40.50.1820:FF:000095">
    <property type="entry name" value="Triglyceride lipase-cholesterol esterase"/>
    <property type="match status" value="1"/>
</dbReference>
<dbReference type="GO" id="GO:0016042">
    <property type="term" value="P:lipid catabolic process"/>
    <property type="evidence" value="ECO:0007669"/>
    <property type="project" value="UniProtKB-KW"/>
</dbReference>
<keyword evidence="9" id="KW-0472">Membrane</keyword>
<feature type="signal peptide" evidence="14">
    <location>
        <begin position="1"/>
        <end position="16"/>
    </location>
</feature>
<keyword evidence="2" id="KW-0812">Transmembrane</keyword>
<dbReference type="EMBL" id="MQVM01000015">
    <property type="protein sequence ID" value="ONH73359.1"/>
    <property type="molecule type" value="Genomic_DNA"/>
</dbReference>
<dbReference type="CDD" id="cd00086">
    <property type="entry name" value="homeodomain"/>
    <property type="match status" value="1"/>
</dbReference>
<dbReference type="AlphaFoldDB" id="A0A1V2LM52"/>
<evidence type="ECO:0000256" key="12">
    <source>
        <dbReference type="ARBA" id="ARBA00023242"/>
    </source>
</evidence>
<dbReference type="GO" id="GO:0045895">
    <property type="term" value="P:positive regulation of mating-type specific transcription, DNA-templated"/>
    <property type="evidence" value="ECO:0007669"/>
    <property type="project" value="InterPro"/>
</dbReference>
<evidence type="ECO:0000256" key="3">
    <source>
        <dbReference type="ARBA" id="ARBA00022801"/>
    </source>
</evidence>
<dbReference type="InterPro" id="IPR001356">
    <property type="entry name" value="HD"/>
</dbReference>
<evidence type="ECO:0000256" key="10">
    <source>
        <dbReference type="ARBA" id="ARBA00023155"/>
    </source>
</evidence>
<dbReference type="InterPro" id="IPR009057">
    <property type="entry name" value="Homeodomain-like_sf"/>
</dbReference>
<proteinExistence type="predicted"/>
<keyword evidence="14" id="KW-0732">Signal</keyword>
<gene>
    <name evidence="16" type="ORF">BOH78_3203</name>
</gene>
<dbReference type="Proteomes" id="UP000189274">
    <property type="component" value="Unassembled WGS sequence"/>
</dbReference>
<evidence type="ECO:0000256" key="8">
    <source>
        <dbReference type="ARBA" id="ARBA00023125"/>
    </source>
</evidence>
<keyword evidence="5" id="KW-1133">Transmembrane helix</keyword>
<evidence type="ECO:0000256" key="5">
    <source>
        <dbReference type="ARBA" id="ARBA00022989"/>
    </source>
</evidence>
<sequence length="740" mass="84847">MNLLIIFLNLVSAVVQLPLLIFHKLGVEEYLSYFQTPSNRPDNISAVSQENKTKISTSAKPLHEVATTHCLHQKIIKANDIVDIVHAHGYKVHEHIVQTKDGYLLSIHRILKSSGDKPQNSRVVYLHHGLLTNSELFLLGENKEKCLPFLLVDQGYDVWLGNNRGNKYSRKHLFLSSTDEKFWNYSLDEFAMFDIPNTVNYILRNTQQDSLSYIGFSQGSAQCLAALSLNHDLNKKINKFIGLSPAMIPQGLNNPIASFLVTSAPGLLYRIFGKRAILPSVVFWQKLMGPVLYEKVVDKSLVFLFNWKSGNIKTSQKKVGYPHMFSPSSVKSVAHWFQIIDSKRFQMFDEGGASGSRLVYLSGTSGKTNRVASFPTQTITTPCLFVYGKSDMLIDIERTLDNLSCDIQTIGIDGYEHMDTLWADQVEKKVFPVVLQYLKHWDLDNSMMNTEDTNLTKNMDIHNSSSIDIDIDDEEISTALRDEGIHSSFCNTDSNSIKTKDGSSRNGKRLPKETIAVLNKWFNDNIENPYVQKEDISYLKAKTNLQASQIKNWVSNKRRKRKGSKVSPNMARMWNKSSTLRVKKQRPSRICKTTTKATIFIAKPTPRYVIPLEVEELLGKYISRNNLDLRTLSNVKKKNKKHKTVVNGFTAFRTYYSKFGKTYEDQENLSKELANLWKQTPSIQSTWRGYSEEYRASETDLPFVEWFDTYKSLIKPEPEKRDYITQTTTMFKFNELKRFL</sequence>
<keyword evidence="8 13" id="KW-0238">DNA-binding</keyword>
<accession>A0A1V2LM52</accession>
<dbReference type="Gene3D" id="3.40.50.1820">
    <property type="entry name" value="alpha/beta hydrolase"/>
    <property type="match status" value="1"/>
</dbReference>
<dbReference type="SUPFAM" id="SSF53474">
    <property type="entry name" value="alpha/beta-Hydrolases"/>
    <property type="match status" value="1"/>
</dbReference>
<evidence type="ECO:0000259" key="15">
    <source>
        <dbReference type="PROSITE" id="PS50071"/>
    </source>
</evidence>
<feature type="domain" description="Homeobox" evidence="15">
    <location>
        <begin position="501"/>
        <end position="564"/>
    </location>
</feature>
<evidence type="ECO:0000256" key="6">
    <source>
        <dbReference type="ARBA" id="ARBA00023015"/>
    </source>
</evidence>
<protein>
    <submittedName>
        <fullName evidence="16">Sterol esterase TGL1</fullName>
    </submittedName>
</protein>
<evidence type="ECO:0000256" key="11">
    <source>
        <dbReference type="ARBA" id="ARBA00023163"/>
    </source>
</evidence>